<feature type="domain" description="Heparan-alpha-glucosaminide N-acetyltransferase catalytic" evidence="2">
    <location>
        <begin position="4"/>
        <end position="227"/>
    </location>
</feature>
<reference evidence="3 4" key="1">
    <citation type="submission" date="2015-04" db="EMBL/GenBank/DDBJ databases">
        <title>The draft genome sequence of Roseovarius sp.R12b.</title>
        <authorList>
            <person name="Li G."/>
            <person name="Lai Q."/>
            <person name="Shao Z."/>
            <person name="Yan P."/>
        </authorList>
    </citation>
    <scope>NUCLEOTIDE SEQUENCE [LARGE SCALE GENOMIC DNA]</scope>
    <source>
        <strain evidence="3 4">R12B</strain>
    </source>
</reference>
<dbReference type="InterPro" id="IPR012429">
    <property type="entry name" value="HGSNAT_cat"/>
</dbReference>
<name>A0A0T5NSC8_9RHOB</name>
<feature type="transmembrane region" description="Helical" evidence="1">
    <location>
        <begin position="80"/>
        <end position="97"/>
    </location>
</feature>
<feature type="transmembrane region" description="Helical" evidence="1">
    <location>
        <begin position="103"/>
        <end position="122"/>
    </location>
</feature>
<evidence type="ECO:0000256" key="1">
    <source>
        <dbReference type="SAM" id="Phobius"/>
    </source>
</evidence>
<feature type="transmembrane region" description="Helical" evidence="1">
    <location>
        <begin position="7"/>
        <end position="26"/>
    </location>
</feature>
<evidence type="ECO:0000259" key="2">
    <source>
        <dbReference type="Pfam" id="PF07786"/>
    </source>
</evidence>
<gene>
    <name evidence="3" type="ORF">XM53_15205</name>
</gene>
<dbReference type="OrthoDB" id="9807591at2"/>
<organism evidence="3 4">
    <name type="scientific">Roseovarius atlanticus</name>
    <dbReference type="NCBI Taxonomy" id="1641875"/>
    <lineage>
        <taxon>Bacteria</taxon>
        <taxon>Pseudomonadati</taxon>
        <taxon>Pseudomonadota</taxon>
        <taxon>Alphaproteobacteria</taxon>
        <taxon>Rhodobacterales</taxon>
        <taxon>Roseobacteraceae</taxon>
        <taxon>Roseovarius</taxon>
    </lineage>
</organism>
<keyword evidence="1" id="KW-0472">Membrane</keyword>
<accession>A0A0T5NSC8</accession>
<dbReference type="Proteomes" id="UP000051295">
    <property type="component" value="Unassembled WGS sequence"/>
</dbReference>
<evidence type="ECO:0000313" key="3">
    <source>
        <dbReference type="EMBL" id="KRS11622.1"/>
    </source>
</evidence>
<protein>
    <recommendedName>
        <fullName evidence="2">Heparan-alpha-glucosaminide N-acetyltransferase catalytic domain-containing protein</fullName>
    </recommendedName>
</protein>
<feature type="transmembrane region" description="Helical" evidence="1">
    <location>
        <begin position="219"/>
        <end position="237"/>
    </location>
</feature>
<dbReference type="PATRIC" id="fig|1641875.4.peg.851"/>
<comment type="caution">
    <text evidence="3">The sequence shown here is derived from an EMBL/GenBank/DDBJ whole genome shotgun (WGS) entry which is preliminary data.</text>
</comment>
<dbReference type="AlphaFoldDB" id="A0A0T5NSC8"/>
<keyword evidence="1" id="KW-1133">Transmembrane helix</keyword>
<dbReference type="STRING" id="1641875.XM53_15205"/>
<feature type="transmembrane region" description="Helical" evidence="1">
    <location>
        <begin position="46"/>
        <end position="68"/>
    </location>
</feature>
<feature type="transmembrane region" description="Helical" evidence="1">
    <location>
        <begin position="129"/>
        <end position="151"/>
    </location>
</feature>
<keyword evidence="1" id="KW-0812">Transmembrane</keyword>
<dbReference type="Pfam" id="PF07786">
    <property type="entry name" value="HGSNAT_cat"/>
    <property type="match status" value="1"/>
</dbReference>
<proteinExistence type="predicted"/>
<feature type="transmembrane region" description="Helical" evidence="1">
    <location>
        <begin position="171"/>
        <end position="188"/>
    </location>
</feature>
<keyword evidence="4" id="KW-1185">Reference proteome</keyword>
<sequence>MTERIHAIDLARGLALVAMVIFHLFYDLTMFMVLPSDTMRSIFWQVFASLTAGTFIFIAGISLWLAHGDRVRWRSFAKRLGILVLASFTISIATYLFAPQRFIYFGILHSITLSSLVGLLFLRCPIFLGLMVAGFCFLLPSIYESAIFDRIWLLWTGLSQTRPPSMDYEPFFPWFGVFLLGVITARFFNIESLSRDANHLSPAPRAASAMLVFLGRNSLLVYLVHQPLLLALLWIGVKGIDGLLVWQ</sequence>
<dbReference type="RefSeq" id="WP_057794816.1">
    <property type="nucleotide sequence ID" value="NZ_LAXJ01000018.1"/>
</dbReference>
<dbReference type="EMBL" id="LAXJ01000018">
    <property type="protein sequence ID" value="KRS11622.1"/>
    <property type="molecule type" value="Genomic_DNA"/>
</dbReference>
<evidence type="ECO:0000313" key="4">
    <source>
        <dbReference type="Proteomes" id="UP000051295"/>
    </source>
</evidence>